<name>A0A644YU93_9ZZZZ</name>
<proteinExistence type="predicted"/>
<comment type="caution">
    <text evidence="1">The sequence shown here is derived from an EMBL/GenBank/DDBJ whole genome shotgun (WGS) entry which is preliminary data.</text>
</comment>
<protein>
    <submittedName>
        <fullName evidence="1">Uncharacterized protein</fullName>
    </submittedName>
</protein>
<dbReference type="AlphaFoldDB" id="A0A644YU93"/>
<sequence>MHDGLYRHLQTKTVNLITDVKLRHTACSIRYRQNKQKKPGANHYVGYRAACLGEACNQSFFRSERHIHRHPQRAARGQEPLGRLAGLDIGAAPLGGAAGVGPGAELAEVLVQQVVDVQREGHVLGVAVLRAHVQQAVAAQVAKLVVLKLGGAGEVGRVTVEAAALATVFGLQPGAPIVVDGPVQRGVAHVLRRVAELAAGGDFTVGPGVATLERPGWCQLPAA</sequence>
<organism evidence="1">
    <name type="scientific">bioreactor metagenome</name>
    <dbReference type="NCBI Taxonomy" id="1076179"/>
    <lineage>
        <taxon>unclassified sequences</taxon>
        <taxon>metagenomes</taxon>
        <taxon>ecological metagenomes</taxon>
    </lineage>
</organism>
<accession>A0A644YU93</accession>
<evidence type="ECO:0000313" key="1">
    <source>
        <dbReference type="EMBL" id="MPM31877.1"/>
    </source>
</evidence>
<reference evidence="1" key="1">
    <citation type="submission" date="2019-08" db="EMBL/GenBank/DDBJ databases">
        <authorList>
            <person name="Kucharzyk K."/>
            <person name="Murdoch R.W."/>
            <person name="Higgins S."/>
            <person name="Loffler F."/>
        </authorList>
    </citation>
    <scope>NUCLEOTIDE SEQUENCE</scope>
</reference>
<gene>
    <name evidence="1" type="ORF">SDC9_78434</name>
</gene>
<dbReference type="EMBL" id="VSSQ01006202">
    <property type="protein sequence ID" value="MPM31877.1"/>
    <property type="molecule type" value="Genomic_DNA"/>
</dbReference>